<evidence type="ECO:0000256" key="3">
    <source>
        <dbReference type="ARBA" id="ARBA00022552"/>
    </source>
</evidence>
<feature type="compositionally biased region" description="Acidic residues" evidence="5">
    <location>
        <begin position="268"/>
        <end position="282"/>
    </location>
</feature>
<gene>
    <name evidence="6" type="ORF">UCRPA7_7103</name>
</gene>
<dbReference type="HOGENOM" id="CLU_022876_0_0_1"/>
<dbReference type="KEGG" id="tmn:UCRPA7_7103"/>
<comment type="similarity">
    <text evidence="2">Belongs to the RRP1 family.</text>
</comment>
<dbReference type="PANTHER" id="PTHR13026:SF0">
    <property type="entry name" value="RIBOSOMAL RNA PROCESSING 1B"/>
    <property type="match status" value="1"/>
</dbReference>
<proteinExistence type="inferred from homology"/>
<dbReference type="GeneID" id="19327830"/>
<keyword evidence="7" id="KW-1185">Reference proteome</keyword>
<evidence type="ECO:0000256" key="5">
    <source>
        <dbReference type="SAM" id="MobiDB-lite"/>
    </source>
</evidence>
<dbReference type="RefSeq" id="XP_007917828.1">
    <property type="nucleotide sequence ID" value="XM_007919637.1"/>
</dbReference>
<dbReference type="GO" id="GO:0006364">
    <property type="term" value="P:rRNA processing"/>
    <property type="evidence" value="ECO:0007669"/>
    <property type="project" value="UniProtKB-KW"/>
</dbReference>
<dbReference type="eggNOG" id="KOG3911">
    <property type="taxonomic scope" value="Eukaryota"/>
</dbReference>
<evidence type="ECO:0000256" key="2">
    <source>
        <dbReference type="ARBA" id="ARBA00006374"/>
    </source>
</evidence>
<dbReference type="GO" id="GO:0030688">
    <property type="term" value="C:preribosome, small subunit precursor"/>
    <property type="evidence" value="ECO:0007669"/>
    <property type="project" value="InterPro"/>
</dbReference>
<dbReference type="PANTHER" id="PTHR13026">
    <property type="entry name" value="NNP-1 PROTEIN NOVEL NUCLEAR PROTEIN 1 NOP52"/>
    <property type="match status" value="1"/>
</dbReference>
<accession>R8BDS5</accession>
<dbReference type="InterPro" id="IPR010301">
    <property type="entry name" value="RRP1"/>
</dbReference>
<keyword evidence="4" id="KW-0539">Nucleus</keyword>
<keyword evidence="3" id="KW-0698">rRNA processing</keyword>
<dbReference type="Proteomes" id="UP000014074">
    <property type="component" value="Unassembled WGS sequence"/>
</dbReference>
<organism evidence="6 7">
    <name type="scientific">Phaeoacremonium minimum (strain UCR-PA7)</name>
    <name type="common">Esca disease fungus</name>
    <name type="synonym">Togninia minima</name>
    <dbReference type="NCBI Taxonomy" id="1286976"/>
    <lineage>
        <taxon>Eukaryota</taxon>
        <taxon>Fungi</taxon>
        <taxon>Dikarya</taxon>
        <taxon>Ascomycota</taxon>
        <taxon>Pezizomycotina</taxon>
        <taxon>Sordariomycetes</taxon>
        <taxon>Sordariomycetidae</taxon>
        <taxon>Togniniales</taxon>
        <taxon>Togniniaceae</taxon>
        <taxon>Phaeoacremonium</taxon>
    </lineage>
</organism>
<evidence type="ECO:0000313" key="6">
    <source>
        <dbReference type="EMBL" id="EON97454.1"/>
    </source>
</evidence>
<name>R8BDS5_PHAM7</name>
<reference evidence="7" key="1">
    <citation type="journal article" date="2013" name="Genome Announc.">
        <title>Draft genome sequence of the ascomycete Phaeoacremonium aleophilum strain UCR-PA7, a causal agent of the esca disease complex in grapevines.</title>
        <authorList>
            <person name="Blanco-Ulate B."/>
            <person name="Rolshausen P."/>
            <person name="Cantu D."/>
        </authorList>
    </citation>
    <scope>NUCLEOTIDE SEQUENCE [LARGE SCALE GENOMIC DNA]</scope>
    <source>
        <strain evidence="7">UCR-PA7</strain>
    </source>
</reference>
<sequence>MAAQENNMPFIKNLASSDRKIRTAALTSLRTFLSSKHHASSLQPLEILKLWKGLFFALWMCDRPLPQQALCAELADLINILPEKAVIPWLRGFWATMAQEWTGIDVYRMEKFLLLVRRQLGASFAWMKISTKKDEQNRWDTGRVNDIVDLLEEWPLSVQEQTAAAQKEGAETDPTLPKTIPVGLKLHVIDIWVDEAERVGMLEEAEDDNNDDSSEIQGKAIVERLNALVDAMVDGTPSPAVRIRAKDSLADDRLPWNKPRNGGKDAEMADAGDADSWDGFDD</sequence>
<dbReference type="GO" id="GO:0005634">
    <property type="term" value="C:nucleus"/>
    <property type="evidence" value="ECO:0007669"/>
    <property type="project" value="UniProtKB-SubCell"/>
</dbReference>
<dbReference type="Pfam" id="PF05997">
    <property type="entry name" value="Nop52"/>
    <property type="match status" value="1"/>
</dbReference>
<dbReference type="OrthoDB" id="2019504at2759"/>
<evidence type="ECO:0000313" key="7">
    <source>
        <dbReference type="Proteomes" id="UP000014074"/>
    </source>
</evidence>
<evidence type="ECO:0000256" key="4">
    <source>
        <dbReference type="ARBA" id="ARBA00023242"/>
    </source>
</evidence>
<feature type="region of interest" description="Disordered" evidence="5">
    <location>
        <begin position="244"/>
        <end position="282"/>
    </location>
</feature>
<dbReference type="AlphaFoldDB" id="R8BDS5"/>
<dbReference type="EMBL" id="KB933264">
    <property type="protein sequence ID" value="EON97454.1"/>
    <property type="molecule type" value="Genomic_DNA"/>
</dbReference>
<comment type="subcellular location">
    <subcellularLocation>
        <location evidence="1">Nucleus</location>
    </subcellularLocation>
</comment>
<protein>
    <submittedName>
        <fullName evidence="6">Putative ribosomal rna-processing protein 1 protein</fullName>
    </submittedName>
</protein>
<feature type="compositionally biased region" description="Basic and acidic residues" evidence="5">
    <location>
        <begin position="244"/>
        <end position="255"/>
    </location>
</feature>
<evidence type="ECO:0000256" key="1">
    <source>
        <dbReference type="ARBA" id="ARBA00004123"/>
    </source>
</evidence>